<evidence type="ECO:0000313" key="1">
    <source>
        <dbReference type="EMBL" id="KAJ9091884.1"/>
    </source>
</evidence>
<protein>
    <submittedName>
        <fullName evidence="1">Uncharacterized protein</fullName>
    </submittedName>
</protein>
<proteinExistence type="predicted"/>
<name>A0ACC2UXT0_9TREE</name>
<accession>A0ACC2UXT0</accession>
<comment type="caution">
    <text evidence="1">The sequence shown here is derived from an EMBL/GenBank/DDBJ whole genome shotgun (WGS) entry which is preliminary data.</text>
</comment>
<sequence>MRDMACNGPFFSKILLNALHYVAQILYGVAKFSDRPGLQQPEINGGRGFLSRATTLLGSALLHPNITVVQALLLLCNSLGAQGSSTSAPILYLRIDLNQERSKDSPETIELKRRIVWAAFSKHTWLQLSHIALFTATFLTVLDKIHSLYHGRSIKFPRHDVNVSYDLQDHYEELEEWSPYAYPGALRTYSTTAYSVSTWKALCELCINVEAIISKVYSGSSIAATARDHLVDLEERLQRWKFGLPAHLNADSRTTRQEPTPMIMSFTIHVRSIAAEKQFGTSSDVIRSEVALTVCLDALEEGAKINAGVKRAQSIISSLMRVFGVASGCDMLYKVTAPFVPDSQLSNTQTVRRTISANPWGGGLEARGMDTLADTSWFLGTEDPLIGYMYNEGLLEVAPGHNLTSGL</sequence>
<evidence type="ECO:0000313" key="2">
    <source>
        <dbReference type="Proteomes" id="UP001241377"/>
    </source>
</evidence>
<organism evidence="1 2">
    <name type="scientific">Naganishia cerealis</name>
    <dbReference type="NCBI Taxonomy" id="610337"/>
    <lineage>
        <taxon>Eukaryota</taxon>
        <taxon>Fungi</taxon>
        <taxon>Dikarya</taxon>
        <taxon>Basidiomycota</taxon>
        <taxon>Agaricomycotina</taxon>
        <taxon>Tremellomycetes</taxon>
        <taxon>Filobasidiales</taxon>
        <taxon>Filobasidiaceae</taxon>
        <taxon>Naganishia</taxon>
    </lineage>
</organism>
<gene>
    <name evidence="1" type="ORF">QFC19_008910</name>
</gene>
<keyword evidence="2" id="KW-1185">Reference proteome</keyword>
<dbReference type="Proteomes" id="UP001241377">
    <property type="component" value="Unassembled WGS sequence"/>
</dbReference>
<reference evidence="1" key="1">
    <citation type="submission" date="2023-04" db="EMBL/GenBank/DDBJ databases">
        <title>Draft Genome sequencing of Naganishia species isolated from polar environments using Oxford Nanopore Technology.</title>
        <authorList>
            <person name="Leo P."/>
            <person name="Venkateswaran K."/>
        </authorList>
    </citation>
    <scope>NUCLEOTIDE SEQUENCE</scope>
    <source>
        <strain evidence="1">MNA-CCFEE 5261</strain>
    </source>
</reference>
<dbReference type="EMBL" id="JASBWR010000142">
    <property type="protein sequence ID" value="KAJ9091884.1"/>
    <property type="molecule type" value="Genomic_DNA"/>
</dbReference>